<accession>A0ABR7ZTK8</accession>
<dbReference type="InterPro" id="IPR036291">
    <property type="entry name" value="NAD(P)-bd_dom_sf"/>
</dbReference>
<dbReference type="PANTHER" id="PTHR43000">
    <property type="entry name" value="DTDP-D-GLUCOSE 4,6-DEHYDRATASE-RELATED"/>
    <property type="match status" value="1"/>
</dbReference>
<evidence type="ECO:0000259" key="2">
    <source>
        <dbReference type="Pfam" id="PF01370"/>
    </source>
</evidence>
<dbReference type="SUPFAM" id="SSF51735">
    <property type="entry name" value="NAD(P)-binding Rossmann-fold domains"/>
    <property type="match status" value="1"/>
</dbReference>
<reference evidence="3 4" key="1">
    <citation type="journal article" date="2020" name="ISME J.">
        <title>Comparative genomics reveals insights into cyanobacterial evolution and habitat adaptation.</title>
        <authorList>
            <person name="Chen M.Y."/>
            <person name="Teng W.K."/>
            <person name="Zhao L."/>
            <person name="Hu C.X."/>
            <person name="Zhou Y.K."/>
            <person name="Han B.P."/>
            <person name="Song L.R."/>
            <person name="Shu W.S."/>
        </authorList>
    </citation>
    <scope>NUCLEOTIDE SEQUENCE [LARGE SCALE GENOMIC DNA]</scope>
    <source>
        <strain evidence="3 4">FACHB-723</strain>
    </source>
</reference>
<dbReference type="Gene3D" id="3.40.50.720">
    <property type="entry name" value="NAD(P)-binding Rossmann-like Domain"/>
    <property type="match status" value="1"/>
</dbReference>
<feature type="domain" description="NAD-dependent epimerase/dehydratase" evidence="2">
    <location>
        <begin position="5"/>
        <end position="235"/>
    </location>
</feature>
<organism evidence="3 4">
    <name type="scientific">Pseudanabaena mucicola FACHB-723</name>
    <dbReference type="NCBI Taxonomy" id="2692860"/>
    <lineage>
        <taxon>Bacteria</taxon>
        <taxon>Bacillati</taxon>
        <taxon>Cyanobacteriota</taxon>
        <taxon>Cyanophyceae</taxon>
        <taxon>Pseudanabaenales</taxon>
        <taxon>Pseudanabaenaceae</taxon>
        <taxon>Pseudanabaena</taxon>
    </lineage>
</organism>
<evidence type="ECO:0000313" key="4">
    <source>
        <dbReference type="Proteomes" id="UP000642094"/>
    </source>
</evidence>
<name>A0ABR7ZTK8_9CYAN</name>
<comment type="similarity">
    <text evidence="1">Belongs to the NAD(P)-dependent epimerase/dehydratase family.</text>
</comment>
<evidence type="ECO:0000256" key="1">
    <source>
        <dbReference type="ARBA" id="ARBA00007637"/>
    </source>
</evidence>
<proteinExistence type="inferred from homology"/>
<dbReference type="EMBL" id="JACJQB010000003">
    <property type="protein sequence ID" value="MBD2187097.1"/>
    <property type="molecule type" value="Genomic_DNA"/>
</dbReference>
<protein>
    <submittedName>
        <fullName evidence="3">NAD-dependent epimerase/dehydratase family protein</fullName>
    </submittedName>
</protein>
<keyword evidence="4" id="KW-1185">Reference proteome</keyword>
<gene>
    <name evidence="3" type="ORF">H6F41_02930</name>
</gene>
<dbReference type="InterPro" id="IPR001509">
    <property type="entry name" value="Epimerase_deHydtase"/>
</dbReference>
<dbReference type="RefSeq" id="WP_190401986.1">
    <property type="nucleotide sequence ID" value="NZ_JACJQB010000003.1"/>
</dbReference>
<comment type="caution">
    <text evidence="3">The sequence shown here is derived from an EMBL/GenBank/DDBJ whole genome shotgun (WGS) entry which is preliminary data.</text>
</comment>
<evidence type="ECO:0000313" key="3">
    <source>
        <dbReference type="EMBL" id="MBD2187097.1"/>
    </source>
</evidence>
<dbReference type="Pfam" id="PF01370">
    <property type="entry name" value="Epimerase"/>
    <property type="match status" value="1"/>
</dbReference>
<sequence>MVQVALICGAAGFIGQHTTNYFVSKGWSVAGAGHSRSIGFNDYPEKVPYFTGDFGDRFFCQQLLDKEQPSHIIYLASPADIAKSFADPFADFCKQTQPLFSILEASRKLTPIPKFLLVSSAAIYGNPSCLPVSESAQPSPISPYGFHKLQQELIADEFFKLFDLPICKARIFSTFGEGLKKLAVWEITRRALQNDFSIEGSGNESRDYLYVEDIANALYTICSNSPFQGEVINVASGSETQIKTLSHLIYNSLKIENTPQFTGNINRGTPQKWRADIEYLKSLGFHQSISLEVGISKTIKWINNNF</sequence>
<dbReference type="Proteomes" id="UP000642094">
    <property type="component" value="Unassembled WGS sequence"/>
</dbReference>